<dbReference type="Proteomes" id="UP000077787">
    <property type="component" value="Chromosome"/>
</dbReference>
<evidence type="ECO:0000256" key="1">
    <source>
        <dbReference type="SAM" id="SignalP"/>
    </source>
</evidence>
<feature type="chain" id="PRO_5008002620" description="Lipoprotein" evidence="1">
    <location>
        <begin position="20"/>
        <end position="188"/>
    </location>
</feature>
<accession>A0A172WK37</accession>
<dbReference type="AlphaFoldDB" id="A0A172WK37"/>
<gene>
    <name evidence="2" type="ORF">PS273GM_00730</name>
</gene>
<name>A0A172WK37_STUST</name>
<dbReference type="EMBL" id="CP015641">
    <property type="protein sequence ID" value="ANF23770.1"/>
    <property type="molecule type" value="Genomic_DNA"/>
</dbReference>
<proteinExistence type="predicted"/>
<reference evidence="2 3" key="1">
    <citation type="submission" date="2016-05" db="EMBL/GenBank/DDBJ databases">
        <title>Genome sequence of Pseudomonas stutzeri 273 and identification of the exopolysaccharide biosynthesis locus.</title>
        <authorList>
            <person name="Wu S."/>
            <person name="Sun C."/>
        </authorList>
    </citation>
    <scope>NUCLEOTIDE SEQUENCE [LARGE SCALE GENOMIC DNA]</scope>
    <source>
        <strain evidence="2 3">273</strain>
    </source>
</reference>
<organism evidence="2 3">
    <name type="scientific">Stutzerimonas stutzeri</name>
    <name type="common">Pseudomonas stutzeri</name>
    <dbReference type="NCBI Taxonomy" id="316"/>
    <lineage>
        <taxon>Bacteria</taxon>
        <taxon>Pseudomonadati</taxon>
        <taxon>Pseudomonadota</taxon>
        <taxon>Gammaproteobacteria</taxon>
        <taxon>Pseudomonadales</taxon>
        <taxon>Pseudomonadaceae</taxon>
        <taxon>Stutzerimonas</taxon>
    </lineage>
</organism>
<sequence length="188" mass="19630">MQAYRAFSPRSVLPGSAMAFALLLTACGDPAPGAGMKEPLMRSPLPEVVSGREAINSPDIASIDPQTLDQSEVDKVLGPGPFCNFAYTAESPPVVAIKHDGESGLAKGVVKIHGKLVQLSSEPMAGFSALASGATLAADAVHVVVALDKDGNAKPNGERAKADLHFELTQGLKVGYRGWYTCEQPSRS</sequence>
<dbReference type="PROSITE" id="PS51257">
    <property type="entry name" value="PROKAR_LIPOPROTEIN"/>
    <property type="match status" value="1"/>
</dbReference>
<protein>
    <recommendedName>
        <fullName evidence="4">Lipoprotein</fullName>
    </recommendedName>
</protein>
<keyword evidence="1" id="KW-0732">Signal</keyword>
<evidence type="ECO:0000313" key="2">
    <source>
        <dbReference type="EMBL" id="ANF23770.1"/>
    </source>
</evidence>
<evidence type="ECO:0008006" key="4">
    <source>
        <dbReference type="Google" id="ProtNLM"/>
    </source>
</evidence>
<evidence type="ECO:0000313" key="3">
    <source>
        <dbReference type="Proteomes" id="UP000077787"/>
    </source>
</evidence>
<feature type="signal peptide" evidence="1">
    <location>
        <begin position="1"/>
        <end position="19"/>
    </location>
</feature>